<dbReference type="Gene3D" id="1.10.10.60">
    <property type="entry name" value="Homeodomain-like"/>
    <property type="match status" value="1"/>
</dbReference>
<dbReference type="AlphaFoldDB" id="A0A1M5E9K9"/>
<keyword evidence="2" id="KW-0238">DNA-binding</keyword>
<organism evidence="5 6">
    <name type="scientific">Kaistia soli DSM 19436</name>
    <dbReference type="NCBI Taxonomy" id="1122133"/>
    <lineage>
        <taxon>Bacteria</taxon>
        <taxon>Pseudomonadati</taxon>
        <taxon>Pseudomonadota</taxon>
        <taxon>Alphaproteobacteria</taxon>
        <taxon>Hyphomicrobiales</taxon>
        <taxon>Kaistiaceae</taxon>
        <taxon>Kaistia</taxon>
    </lineage>
</organism>
<feature type="domain" description="HTH araC/xylS-type" evidence="4">
    <location>
        <begin position="234"/>
        <end position="332"/>
    </location>
</feature>
<gene>
    <name evidence="5" type="ORF">SAMN02745157_2931</name>
</gene>
<evidence type="ECO:0000313" key="6">
    <source>
        <dbReference type="Proteomes" id="UP000184485"/>
    </source>
</evidence>
<dbReference type="InterPro" id="IPR009057">
    <property type="entry name" value="Homeodomain-like_sf"/>
</dbReference>
<dbReference type="EMBL" id="FQUP01000002">
    <property type="protein sequence ID" value="SHF75824.1"/>
    <property type="molecule type" value="Genomic_DNA"/>
</dbReference>
<proteinExistence type="predicted"/>
<dbReference type="PANTHER" id="PTHR47894">
    <property type="entry name" value="HTH-TYPE TRANSCRIPTIONAL REGULATOR GADX"/>
    <property type="match status" value="1"/>
</dbReference>
<dbReference type="SUPFAM" id="SSF46689">
    <property type="entry name" value="Homeodomain-like"/>
    <property type="match status" value="1"/>
</dbReference>
<dbReference type="GO" id="GO:0003700">
    <property type="term" value="F:DNA-binding transcription factor activity"/>
    <property type="evidence" value="ECO:0007669"/>
    <property type="project" value="InterPro"/>
</dbReference>
<dbReference type="GO" id="GO:0005829">
    <property type="term" value="C:cytosol"/>
    <property type="evidence" value="ECO:0007669"/>
    <property type="project" value="TreeGrafter"/>
</dbReference>
<name>A0A1M5E9K9_9HYPH</name>
<keyword evidence="6" id="KW-1185">Reference proteome</keyword>
<evidence type="ECO:0000259" key="4">
    <source>
        <dbReference type="PROSITE" id="PS01124"/>
    </source>
</evidence>
<dbReference type="STRING" id="1122133.SAMN02745157_2931"/>
<protein>
    <submittedName>
        <fullName evidence="5">Helix-turn-helix domain-containing protein</fullName>
    </submittedName>
</protein>
<dbReference type="OrthoDB" id="9805730at2"/>
<evidence type="ECO:0000313" key="5">
    <source>
        <dbReference type="EMBL" id="SHF75824.1"/>
    </source>
</evidence>
<dbReference type="PANTHER" id="PTHR47894:SF4">
    <property type="entry name" value="HTH-TYPE TRANSCRIPTIONAL REGULATOR GADX"/>
    <property type="match status" value="1"/>
</dbReference>
<dbReference type="SMART" id="SM00342">
    <property type="entry name" value="HTH_ARAC"/>
    <property type="match status" value="1"/>
</dbReference>
<dbReference type="GO" id="GO:0000976">
    <property type="term" value="F:transcription cis-regulatory region binding"/>
    <property type="evidence" value="ECO:0007669"/>
    <property type="project" value="TreeGrafter"/>
</dbReference>
<keyword evidence="3" id="KW-0804">Transcription</keyword>
<evidence type="ECO:0000256" key="3">
    <source>
        <dbReference type="ARBA" id="ARBA00023163"/>
    </source>
</evidence>
<dbReference type="RefSeq" id="WP_073053915.1">
    <property type="nucleotide sequence ID" value="NZ_FQUP01000002.1"/>
</dbReference>
<dbReference type="InterPro" id="IPR032687">
    <property type="entry name" value="AraC-type_N"/>
</dbReference>
<dbReference type="InterPro" id="IPR018060">
    <property type="entry name" value="HTH_AraC"/>
</dbReference>
<reference evidence="5 6" key="1">
    <citation type="submission" date="2016-11" db="EMBL/GenBank/DDBJ databases">
        <authorList>
            <person name="Jaros S."/>
            <person name="Januszkiewicz K."/>
            <person name="Wedrychowicz H."/>
        </authorList>
    </citation>
    <scope>NUCLEOTIDE SEQUENCE [LARGE SCALE GENOMIC DNA]</scope>
    <source>
        <strain evidence="5 6">DSM 19436</strain>
    </source>
</reference>
<evidence type="ECO:0000256" key="1">
    <source>
        <dbReference type="ARBA" id="ARBA00023015"/>
    </source>
</evidence>
<dbReference type="Proteomes" id="UP000184485">
    <property type="component" value="Unassembled WGS sequence"/>
</dbReference>
<accession>A0A1M5E9K9</accession>
<dbReference type="PROSITE" id="PS01124">
    <property type="entry name" value="HTH_ARAC_FAMILY_2"/>
    <property type="match status" value="1"/>
</dbReference>
<keyword evidence="1" id="KW-0805">Transcription regulation</keyword>
<sequence length="346" mass="37313">MSSERLQRVGPFVSLAEILGRFGLTLDLAAEGTGVDATQLADPNAIIPFRAACRLIQRSVLLTGCRDIGLQVGILHDFRSLGVVGQLIQHAPTLGEAMLDFVRNQHRNSRGAVVYLMPQGDAFNLGYGIYERHEPGADQIYDVAMAVGVNSIRRLAGPRAGPVEVLLCHRGTAPRAHYEAVLGCPVRLNQPHAAIVLSGEAMRLPIPGSDPARRQQLANMVESALLMGSLSFSAHVRHILKPGILLGGASAERIARQIGVHVRTLNRRLQDEGTSFRAIEQEVRYAIACELLSLTDLDISDISAALGYGTPSAFDRAFRRWAALSPTAWRRGNAIEKPTASPADGA</sequence>
<dbReference type="Pfam" id="PF12833">
    <property type="entry name" value="HTH_18"/>
    <property type="match status" value="1"/>
</dbReference>
<dbReference type="Pfam" id="PF12625">
    <property type="entry name" value="Arabinose_bd"/>
    <property type="match status" value="1"/>
</dbReference>
<evidence type="ECO:0000256" key="2">
    <source>
        <dbReference type="ARBA" id="ARBA00023125"/>
    </source>
</evidence>